<sequence>MPVIAARILFIVKFFKSNLSKKALPKIQKRSKSNCNIWKLIAAQVKMKKLNSKE</sequence>
<evidence type="ECO:0000313" key="1">
    <source>
        <dbReference type="EMBL" id="BBE18078.1"/>
    </source>
</evidence>
<reference evidence="1" key="1">
    <citation type="journal article" date="2020" name="Int. J. Syst. Evol. Microbiol.">
        <title>Aquipluma nitroreducens gen. nov. sp. nov., a novel facultatively anaerobic bacterium isolated from a freshwater lake.</title>
        <authorList>
            <person name="Watanabe M."/>
            <person name="Kojima H."/>
            <person name="Fukui M."/>
        </authorList>
    </citation>
    <scope>NUCLEOTIDE SEQUENCE</scope>
    <source>
        <strain evidence="1">MeG22</strain>
    </source>
</reference>
<dbReference type="EMBL" id="AP018694">
    <property type="protein sequence ID" value="BBE18078.1"/>
    <property type="molecule type" value="Genomic_DNA"/>
</dbReference>
<proteinExistence type="predicted"/>
<evidence type="ECO:0000313" key="2">
    <source>
        <dbReference type="Proteomes" id="UP001193389"/>
    </source>
</evidence>
<dbReference type="Proteomes" id="UP001193389">
    <property type="component" value="Chromosome"/>
</dbReference>
<keyword evidence="2" id="KW-1185">Reference proteome</keyword>
<dbReference type="KEGG" id="anf:AQPE_2238"/>
<name>A0A5K7S933_9BACT</name>
<dbReference type="AlphaFoldDB" id="A0A5K7S933"/>
<organism evidence="1 2">
    <name type="scientific">Aquipluma nitroreducens</name>
    <dbReference type="NCBI Taxonomy" id="2010828"/>
    <lineage>
        <taxon>Bacteria</taxon>
        <taxon>Pseudomonadati</taxon>
        <taxon>Bacteroidota</taxon>
        <taxon>Bacteroidia</taxon>
        <taxon>Marinilabiliales</taxon>
        <taxon>Prolixibacteraceae</taxon>
        <taxon>Aquipluma</taxon>
    </lineage>
</organism>
<gene>
    <name evidence="1" type="ORF">AQPE_2238</name>
</gene>
<accession>A0A5K7S933</accession>
<protein>
    <submittedName>
        <fullName evidence="1">Uncharacterized protein</fullName>
    </submittedName>
</protein>